<evidence type="ECO:0000256" key="5">
    <source>
        <dbReference type="ARBA" id="ARBA00023002"/>
    </source>
</evidence>
<evidence type="ECO:0000256" key="2">
    <source>
        <dbReference type="ARBA" id="ARBA00009347"/>
    </source>
</evidence>
<name>A0A382HV19_9ZZZZ</name>
<evidence type="ECO:0000256" key="3">
    <source>
        <dbReference type="ARBA" id="ARBA00022630"/>
    </source>
</evidence>
<evidence type="ECO:0000256" key="4">
    <source>
        <dbReference type="ARBA" id="ARBA00022827"/>
    </source>
</evidence>
<dbReference type="PANTHER" id="PTHR43884">
    <property type="entry name" value="ACYL-COA DEHYDROGENASE"/>
    <property type="match status" value="1"/>
</dbReference>
<protein>
    <recommendedName>
        <fullName evidence="6">Acyl-CoA dehydrogenase/oxidase C-terminal domain-containing protein</fullName>
    </recommendedName>
</protein>
<comment type="similarity">
    <text evidence="2">Belongs to the acyl-CoA dehydrogenase family.</text>
</comment>
<dbReference type="FunFam" id="1.20.140.10:FF:000011">
    <property type="entry name" value="Medium-chain specific acyl-CoA dehydrogenase, mitochondrial"/>
    <property type="match status" value="1"/>
</dbReference>
<dbReference type="Gene3D" id="2.40.110.10">
    <property type="entry name" value="Butyryl-CoA Dehydrogenase, subunit A, domain 2"/>
    <property type="match status" value="1"/>
</dbReference>
<dbReference type="InterPro" id="IPR009075">
    <property type="entry name" value="AcylCo_DH/oxidase_C"/>
</dbReference>
<evidence type="ECO:0000256" key="1">
    <source>
        <dbReference type="ARBA" id="ARBA00001974"/>
    </source>
</evidence>
<dbReference type="InterPro" id="IPR046373">
    <property type="entry name" value="Acyl-CoA_Oxase/DH_mid-dom_sf"/>
</dbReference>
<reference evidence="7" key="1">
    <citation type="submission" date="2018-05" db="EMBL/GenBank/DDBJ databases">
        <authorList>
            <person name="Lanie J.A."/>
            <person name="Ng W.-L."/>
            <person name="Kazmierczak K.M."/>
            <person name="Andrzejewski T.M."/>
            <person name="Davidsen T.M."/>
            <person name="Wayne K.J."/>
            <person name="Tettelin H."/>
            <person name="Glass J.I."/>
            <person name="Rusch D."/>
            <person name="Podicherti R."/>
            <person name="Tsui H.-C.T."/>
            <person name="Winkler M.E."/>
        </authorList>
    </citation>
    <scope>NUCLEOTIDE SEQUENCE</scope>
</reference>
<keyword evidence="5" id="KW-0560">Oxidoreductase</keyword>
<dbReference type="AlphaFoldDB" id="A0A382HV19"/>
<comment type="cofactor">
    <cofactor evidence="1">
        <name>FAD</name>
        <dbReference type="ChEBI" id="CHEBI:57692"/>
    </cofactor>
</comment>
<feature type="non-terminal residue" evidence="7">
    <location>
        <position position="1"/>
    </location>
</feature>
<dbReference type="EMBL" id="UINC01063468">
    <property type="protein sequence ID" value="SVB91138.1"/>
    <property type="molecule type" value="Genomic_DNA"/>
</dbReference>
<dbReference type="GO" id="GO:0003995">
    <property type="term" value="F:acyl-CoA dehydrogenase activity"/>
    <property type="evidence" value="ECO:0007669"/>
    <property type="project" value="TreeGrafter"/>
</dbReference>
<dbReference type="SUPFAM" id="SSF47203">
    <property type="entry name" value="Acyl-CoA dehydrogenase C-terminal domain-like"/>
    <property type="match status" value="1"/>
</dbReference>
<dbReference type="InterPro" id="IPR009100">
    <property type="entry name" value="AcylCoA_DH/oxidase_NM_dom_sf"/>
</dbReference>
<dbReference type="PANTHER" id="PTHR43884:SF12">
    <property type="entry name" value="ISOVALERYL-COA DEHYDROGENASE, MITOCHONDRIAL-RELATED"/>
    <property type="match status" value="1"/>
</dbReference>
<feature type="domain" description="Acyl-CoA dehydrogenase/oxidase C-terminal" evidence="6">
    <location>
        <begin position="39"/>
        <end position="188"/>
    </location>
</feature>
<dbReference type="Pfam" id="PF00441">
    <property type="entry name" value="Acyl-CoA_dh_1"/>
    <property type="match status" value="1"/>
</dbReference>
<gene>
    <name evidence="7" type="ORF">METZ01_LOCUS243992</name>
</gene>
<organism evidence="7">
    <name type="scientific">marine metagenome</name>
    <dbReference type="NCBI Taxonomy" id="408172"/>
    <lineage>
        <taxon>unclassified sequences</taxon>
        <taxon>metagenomes</taxon>
        <taxon>ecological metagenomes</taxon>
    </lineage>
</organism>
<sequence length="191" mass="21027">GIVLGKKEENMGQRCSDTRAVDFNDVRVPAENLIGDEENSGWMNAMNAFDLSRPAISAHAVGNARGAMEEALQYANERSTFGKPIYNHQAISFMIADMATKIEAARLLTWNAAVKADAGERNTLEASHAKRFSADMAMEVTTDAVQVFGGYGYSEEYPVARRMRGAKVVQIFEGSSQIQRMVIGRELLRDS</sequence>
<keyword evidence="4" id="KW-0274">FAD</keyword>
<dbReference type="InterPro" id="IPR036250">
    <property type="entry name" value="AcylCo_DH-like_C"/>
</dbReference>
<dbReference type="SUPFAM" id="SSF56645">
    <property type="entry name" value="Acyl-CoA dehydrogenase NM domain-like"/>
    <property type="match status" value="1"/>
</dbReference>
<accession>A0A382HV19</accession>
<proteinExistence type="inferred from homology"/>
<evidence type="ECO:0000259" key="6">
    <source>
        <dbReference type="Pfam" id="PF00441"/>
    </source>
</evidence>
<dbReference type="Gene3D" id="1.20.140.10">
    <property type="entry name" value="Butyryl-CoA Dehydrogenase, subunit A, domain 3"/>
    <property type="match status" value="1"/>
</dbReference>
<evidence type="ECO:0000313" key="7">
    <source>
        <dbReference type="EMBL" id="SVB91138.1"/>
    </source>
</evidence>
<keyword evidence="3" id="KW-0285">Flavoprotein</keyword>